<dbReference type="Proteomes" id="UP000789396">
    <property type="component" value="Unassembled WGS sequence"/>
</dbReference>
<gene>
    <name evidence="2" type="ORF">RFULGI_LOCUS8853</name>
</gene>
<dbReference type="Pfam" id="PF07534">
    <property type="entry name" value="TLD"/>
    <property type="match status" value="1"/>
</dbReference>
<dbReference type="AlphaFoldDB" id="A0A9N9E7B1"/>
<proteinExistence type="predicted"/>
<protein>
    <submittedName>
        <fullName evidence="2">7462_t:CDS:1</fullName>
    </submittedName>
</protein>
<feature type="domain" description="TLDc" evidence="1">
    <location>
        <begin position="124"/>
        <end position="293"/>
    </location>
</feature>
<dbReference type="PROSITE" id="PS51886">
    <property type="entry name" value="TLDC"/>
    <property type="match status" value="1"/>
</dbReference>
<organism evidence="2 3">
    <name type="scientific">Racocetra fulgida</name>
    <dbReference type="NCBI Taxonomy" id="60492"/>
    <lineage>
        <taxon>Eukaryota</taxon>
        <taxon>Fungi</taxon>
        <taxon>Fungi incertae sedis</taxon>
        <taxon>Mucoromycota</taxon>
        <taxon>Glomeromycotina</taxon>
        <taxon>Glomeromycetes</taxon>
        <taxon>Diversisporales</taxon>
        <taxon>Gigasporaceae</taxon>
        <taxon>Racocetra</taxon>
    </lineage>
</organism>
<evidence type="ECO:0000313" key="2">
    <source>
        <dbReference type="EMBL" id="CAG8661165.1"/>
    </source>
</evidence>
<evidence type="ECO:0000259" key="1">
    <source>
        <dbReference type="PROSITE" id="PS51886"/>
    </source>
</evidence>
<comment type="caution">
    <text evidence="2">The sequence shown here is derived from an EMBL/GenBank/DDBJ whole genome shotgun (WGS) entry which is preliminary data.</text>
</comment>
<sequence length="303" mass="35082">VDLENQEIETILELLIAADELLIQRLIDFIQEFLIKNTIENNMMCEDTKNENANILEETLRELIKLVRFHQIDRKEFVPEVWTYKHLLPDHLIEDIIRCYLDSDARPMHHAFLIRWGNFKIISELIDKEIALILTKWIDKKTVDEEISKGFKYHLNLIFKSSVDGLSSQNFHRNCDHKGATIVVAKIKNTNLLIGGYNPLDWSGADEWKQTTDSFLFVLDCKDIKGGVVSRVNNNHSCYAIYCDSDCGPSFGEGPDFHITNNSYTLKYKAKSYPKMVTSHTLTISEYEIFQVECIEKLSIQEG</sequence>
<dbReference type="InterPro" id="IPR006571">
    <property type="entry name" value="TLDc_dom"/>
</dbReference>
<name>A0A9N9E7B1_9GLOM</name>
<accession>A0A9N9E7B1</accession>
<dbReference type="SMART" id="SM00584">
    <property type="entry name" value="TLDc"/>
    <property type="match status" value="1"/>
</dbReference>
<feature type="non-terminal residue" evidence="2">
    <location>
        <position position="1"/>
    </location>
</feature>
<dbReference type="EMBL" id="CAJVPZ010014846">
    <property type="protein sequence ID" value="CAG8661165.1"/>
    <property type="molecule type" value="Genomic_DNA"/>
</dbReference>
<reference evidence="2" key="1">
    <citation type="submission" date="2021-06" db="EMBL/GenBank/DDBJ databases">
        <authorList>
            <person name="Kallberg Y."/>
            <person name="Tangrot J."/>
            <person name="Rosling A."/>
        </authorList>
    </citation>
    <scope>NUCLEOTIDE SEQUENCE</scope>
    <source>
        <strain evidence="2">IN212</strain>
    </source>
</reference>
<keyword evidence="3" id="KW-1185">Reference proteome</keyword>
<evidence type="ECO:0000313" key="3">
    <source>
        <dbReference type="Proteomes" id="UP000789396"/>
    </source>
</evidence>
<dbReference type="OrthoDB" id="2375641at2759"/>